<proteinExistence type="predicted"/>
<dbReference type="InterPro" id="IPR036390">
    <property type="entry name" value="WH_DNA-bd_sf"/>
</dbReference>
<evidence type="ECO:0000256" key="6">
    <source>
        <dbReference type="ARBA" id="ARBA00023163"/>
    </source>
</evidence>
<dbReference type="GO" id="GO:0005634">
    <property type="term" value="C:nucleus"/>
    <property type="evidence" value="ECO:0007669"/>
    <property type="project" value="UniProtKB-SubCell"/>
</dbReference>
<dbReference type="InterPro" id="IPR039779">
    <property type="entry name" value="RFX-like"/>
</dbReference>
<dbReference type="InterPro" id="IPR036388">
    <property type="entry name" value="WH-like_DNA-bd_sf"/>
</dbReference>
<dbReference type="Pfam" id="PF25340">
    <property type="entry name" value="BCD_RFX"/>
    <property type="match status" value="1"/>
</dbReference>
<evidence type="ECO:0000256" key="9">
    <source>
        <dbReference type="ARBA" id="ARBA00077088"/>
    </source>
</evidence>
<dbReference type="PANTHER" id="PTHR12619:SF28">
    <property type="entry name" value="DNA-BINDING PROTEIN RFX6"/>
    <property type="match status" value="1"/>
</dbReference>
<feature type="non-terminal residue" evidence="11">
    <location>
        <position position="635"/>
    </location>
</feature>
<name>A0AAV1YWE9_9ARAC</name>
<dbReference type="Gene3D" id="1.10.10.10">
    <property type="entry name" value="Winged helix-like DNA-binding domain superfamily/Winged helix DNA-binding domain"/>
    <property type="match status" value="1"/>
</dbReference>
<keyword evidence="5" id="KW-0238">DNA-binding</keyword>
<dbReference type="GO" id="GO:0030154">
    <property type="term" value="P:cell differentiation"/>
    <property type="evidence" value="ECO:0007669"/>
    <property type="project" value="UniProtKB-KW"/>
</dbReference>
<evidence type="ECO:0000259" key="10">
    <source>
        <dbReference type="PROSITE" id="PS51526"/>
    </source>
</evidence>
<dbReference type="FunFam" id="1.10.10.10:FF:000211">
    <property type="entry name" value="Regulatory factor X, 6"/>
    <property type="match status" value="1"/>
</dbReference>
<evidence type="ECO:0000313" key="12">
    <source>
        <dbReference type="Proteomes" id="UP001497382"/>
    </source>
</evidence>
<keyword evidence="6" id="KW-0804">Transcription</keyword>
<dbReference type="SUPFAM" id="SSF46785">
    <property type="entry name" value="Winged helix' DNA-binding domain"/>
    <property type="match status" value="1"/>
</dbReference>
<evidence type="ECO:0000256" key="8">
    <source>
        <dbReference type="ARBA" id="ARBA00072476"/>
    </source>
</evidence>
<evidence type="ECO:0000313" key="11">
    <source>
        <dbReference type="EMBL" id="CAL1263241.1"/>
    </source>
</evidence>
<comment type="caution">
    <text evidence="11">The sequence shown here is derived from an EMBL/GenBank/DDBJ whole genome shotgun (WGS) entry which is preliminary data.</text>
</comment>
<dbReference type="AlphaFoldDB" id="A0AAV1YWE9"/>
<evidence type="ECO:0000256" key="5">
    <source>
        <dbReference type="ARBA" id="ARBA00023125"/>
    </source>
</evidence>
<dbReference type="GO" id="GO:0000978">
    <property type="term" value="F:RNA polymerase II cis-regulatory region sequence-specific DNA binding"/>
    <property type="evidence" value="ECO:0007669"/>
    <property type="project" value="TreeGrafter"/>
</dbReference>
<dbReference type="PROSITE" id="PS51526">
    <property type="entry name" value="RFX_DBD"/>
    <property type="match status" value="1"/>
</dbReference>
<keyword evidence="3" id="KW-0221">Differentiation</keyword>
<evidence type="ECO:0000256" key="3">
    <source>
        <dbReference type="ARBA" id="ARBA00022782"/>
    </source>
</evidence>
<dbReference type="GO" id="GO:0000981">
    <property type="term" value="F:DNA-binding transcription factor activity, RNA polymerase II-specific"/>
    <property type="evidence" value="ECO:0007669"/>
    <property type="project" value="TreeGrafter"/>
</dbReference>
<accession>A0AAV1YWE9</accession>
<organism evidence="11 12">
    <name type="scientific">Larinioides sclopetarius</name>
    <dbReference type="NCBI Taxonomy" id="280406"/>
    <lineage>
        <taxon>Eukaryota</taxon>
        <taxon>Metazoa</taxon>
        <taxon>Ecdysozoa</taxon>
        <taxon>Arthropoda</taxon>
        <taxon>Chelicerata</taxon>
        <taxon>Arachnida</taxon>
        <taxon>Araneae</taxon>
        <taxon>Araneomorphae</taxon>
        <taxon>Entelegynae</taxon>
        <taxon>Araneoidea</taxon>
        <taxon>Araneidae</taxon>
        <taxon>Larinioides</taxon>
    </lineage>
</organism>
<comment type="subcellular location">
    <subcellularLocation>
        <location evidence="1">Nucleus</location>
    </subcellularLocation>
</comment>
<gene>
    <name evidence="11" type="ORF">LARSCL_LOCUS1395</name>
</gene>
<dbReference type="EMBL" id="CAXIEN010000008">
    <property type="protein sequence ID" value="CAL1263241.1"/>
    <property type="molecule type" value="Genomic_DNA"/>
</dbReference>
<keyword evidence="7" id="KW-0539">Nucleus</keyword>
<dbReference type="PANTHER" id="PTHR12619">
    <property type="entry name" value="RFX TRANSCRIPTION FACTOR FAMILY"/>
    <property type="match status" value="1"/>
</dbReference>
<dbReference type="InterPro" id="IPR057321">
    <property type="entry name" value="RFX1-4/6/8-like_BCD"/>
</dbReference>
<dbReference type="Pfam" id="PF02257">
    <property type="entry name" value="RFX_DNA_binding"/>
    <property type="match status" value="1"/>
</dbReference>
<keyword evidence="2" id="KW-0217">Developmental protein</keyword>
<evidence type="ECO:0000256" key="4">
    <source>
        <dbReference type="ARBA" id="ARBA00023015"/>
    </source>
</evidence>
<sequence>MNFTHDPLETRLKLPHEADYLKLDASSIYTKEKKSFVRNLKDKKRQTIQTIQWLKLNYCSCPEVCLPREIIYEHYLEFCRNEKIPPACKATFGKLIRNTFPDVTSKRLGARGHSKYHYNGIGIKQSSEYSNTTPTNSGITRFSSCISNKNELGSPKKFSLSSKVGTLLPNFPDVSDLLITDLDLKEKLRIFLTMYKMHCQCLVDITISGNFEEIQLFLLHFWQGFPDHLMSIIEHSITLHLIPVCDSILYRTLTDILLPSDLMEMPERLLREIQNVALHWKNWLECSLENMPFQLKELKTIQGKRFSNSLKRYVAFLHLSQVSLPVLSKLTRLSLSRELNQIEEQRILHDWLLNIDSNVIKHLFPTSDDNVQIIPWLQNLLESEYFIEKLIGCVDDMVRRIIENTKEATETARCSTQQLIYLLNKISYLLTEKESHNFITFHLFATLLQEYLLLALESQQYQEKENALYTKLKKYLNTTVYNAAYLKSATSCFLVTSKKELNSRQKAQEKIVKNTSSCAFQSKLNWKQSSESSNPMMPSRHQNNFWKTDYLISKFPEINFAKNELPLPDFSFQQIQSEFSNLDCSAVNFIHKFQPTCRLMNLPLMEMQPLIDSTGGMHSFPDPWLMKELDYDYSL</sequence>
<evidence type="ECO:0000256" key="7">
    <source>
        <dbReference type="ARBA" id="ARBA00023242"/>
    </source>
</evidence>
<reference evidence="11 12" key="1">
    <citation type="submission" date="2024-04" db="EMBL/GenBank/DDBJ databases">
        <authorList>
            <person name="Rising A."/>
            <person name="Reimegard J."/>
            <person name="Sonavane S."/>
            <person name="Akerstrom W."/>
            <person name="Nylinder S."/>
            <person name="Hedman E."/>
            <person name="Kallberg Y."/>
        </authorList>
    </citation>
    <scope>NUCLEOTIDE SEQUENCE [LARGE SCALE GENOMIC DNA]</scope>
</reference>
<dbReference type="InterPro" id="IPR003150">
    <property type="entry name" value="DNA-bd_RFX"/>
</dbReference>
<protein>
    <recommendedName>
        <fullName evidence="8">DNA-binding protein RFX6</fullName>
    </recommendedName>
    <alternativeName>
        <fullName evidence="9">Regulatory factor X 6</fullName>
    </alternativeName>
</protein>
<keyword evidence="4" id="KW-0805">Transcription regulation</keyword>
<dbReference type="Proteomes" id="UP001497382">
    <property type="component" value="Unassembled WGS sequence"/>
</dbReference>
<feature type="domain" description="RFX-type winged-helix" evidence="10">
    <location>
        <begin position="50"/>
        <end position="125"/>
    </location>
</feature>
<keyword evidence="12" id="KW-1185">Reference proteome</keyword>
<evidence type="ECO:0000256" key="2">
    <source>
        <dbReference type="ARBA" id="ARBA00022473"/>
    </source>
</evidence>
<evidence type="ECO:0000256" key="1">
    <source>
        <dbReference type="ARBA" id="ARBA00004123"/>
    </source>
</evidence>